<dbReference type="InterPro" id="IPR013586">
    <property type="entry name" value="PSMD3_C"/>
</dbReference>
<dbReference type="PANTHER" id="PTHR10758">
    <property type="entry name" value="26S PROTEASOME NON-ATPASE REGULATORY SUBUNIT 3/COP9 SIGNALOSOME COMPLEX SUBUNIT 3"/>
    <property type="match status" value="1"/>
</dbReference>
<dbReference type="InterPro" id="IPR036390">
    <property type="entry name" value="WH_DNA-bd_sf"/>
</dbReference>
<dbReference type="GO" id="GO:0006511">
    <property type="term" value="P:ubiquitin-dependent protein catabolic process"/>
    <property type="evidence" value="ECO:0007669"/>
    <property type="project" value="TreeGrafter"/>
</dbReference>
<feature type="compositionally biased region" description="Basic and acidic residues" evidence="3">
    <location>
        <begin position="8"/>
        <end position="30"/>
    </location>
</feature>
<feature type="domain" description="PCI" evidence="4">
    <location>
        <begin position="299"/>
        <end position="479"/>
    </location>
</feature>
<comment type="caution">
    <text evidence="5">The sequence shown here is derived from an EMBL/GenBank/DDBJ whole genome shotgun (WGS) entry which is preliminary data.</text>
</comment>
<sequence length="548" mass="61227">MSPPSKQPEQKTEEKPVAVDASKVEEKEEAPVEMSIEEEILNNIALIGRSVTTVEPRFTIRVLRTLTATRKKLNKEVLRTVLEKAYPPGSKTGQSLIASQAFQTLPEAPKVAVKETEEMEVDAAPAVSTSTTEAAKTDDDASGSKDKEAGEKPKPAPKKVYAAPVDPVTGDLLLEGTVYLRLLLILANLDASNVKLAGGLASETVEIIAKANRRTLDQIAAKVFFYLARAYELQNKLAELQPLLLATRQTAALRKDETLEVTVINLLLRSYLLQNQYDQADRLIAKTSFQGQVNQAQSVRWLFYAGRLRAIQLNYSKAKDYFQTAIRRAPKDEVAPGFVQAIHKFFIVVTLLTGQIPDRAMFRKPVLREALVPYFQIVQAVRVGDVTAFQKAFSTHEKTFVADSTAFLILRLRQVVIKTALRTITLAYSRISLADVCLKLHLDSEEDTEYIVAKAIKDGVVDATIDRSEGTMISRVARNVYETDEPHKAFIRRTEHCATLYVETVRAMRYPPNAHRKELDSAADARERDREIAQMIQENDLDDDVDEL</sequence>
<dbReference type="GO" id="GO:0042176">
    <property type="term" value="P:regulation of protein catabolic process"/>
    <property type="evidence" value="ECO:0007669"/>
    <property type="project" value="InterPro"/>
</dbReference>
<dbReference type="GO" id="GO:0030234">
    <property type="term" value="F:enzyme regulator activity"/>
    <property type="evidence" value="ECO:0007669"/>
    <property type="project" value="InterPro"/>
</dbReference>
<dbReference type="SUPFAM" id="SSF46785">
    <property type="entry name" value="Winged helix' DNA-binding domain"/>
    <property type="match status" value="1"/>
</dbReference>
<organism evidence="5 6">
    <name type="scientific">Papiliotrema laurentii</name>
    <name type="common">Cryptococcus laurentii</name>
    <dbReference type="NCBI Taxonomy" id="5418"/>
    <lineage>
        <taxon>Eukaryota</taxon>
        <taxon>Fungi</taxon>
        <taxon>Dikarya</taxon>
        <taxon>Basidiomycota</taxon>
        <taxon>Agaricomycotina</taxon>
        <taxon>Tremellomycetes</taxon>
        <taxon>Tremellales</taxon>
        <taxon>Rhynchogastremaceae</taxon>
        <taxon>Papiliotrema</taxon>
    </lineage>
</organism>
<dbReference type="SMART" id="SM00088">
    <property type="entry name" value="PINT"/>
    <property type="match status" value="1"/>
</dbReference>
<proteinExistence type="inferred from homology"/>
<gene>
    <name evidence="5" type="ORF">DB88DRAFT_490437</name>
</gene>
<evidence type="ECO:0000256" key="2">
    <source>
        <dbReference type="ARBA" id="ARBA00022942"/>
    </source>
</evidence>
<dbReference type="Gene3D" id="1.25.40.570">
    <property type="match status" value="1"/>
</dbReference>
<dbReference type="PROSITE" id="PS50250">
    <property type="entry name" value="PCI"/>
    <property type="match status" value="1"/>
</dbReference>
<dbReference type="Pfam" id="PF25573">
    <property type="entry name" value="TPR_PSMD3_N"/>
    <property type="match status" value="1"/>
</dbReference>
<feature type="region of interest" description="Disordered" evidence="3">
    <location>
        <begin position="117"/>
        <end position="161"/>
    </location>
</feature>
<dbReference type="InterPro" id="IPR000717">
    <property type="entry name" value="PCI_dom"/>
</dbReference>
<accession>A0AAD9FQR7</accession>
<dbReference type="EMBL" id="JAODAN010000005">
    <property type="protein sequence ID" value="KAK1924447.1"/>
    <property type="molecule type" value="Genomic_DNA"/>
</dbReference>
<protein>
    <submittedName>
        <fullName evidence="5">26S proteasome regulatory subunit</fullName>
    </submittedName>
</protein>
<dbReference type="Pfam" id="PF01399">
    <property type="entry name" value="PCI"/>
    <property type="match status" value="1"/>
</dbReference>
<feature type="region of interest" description="Disordered" evidence="3">
    <location>
        <begin position="1"/>
        <end position="30"/>
    </location>
</feature>
<dbReference type="InterPro" id="IPR057985">
    <property type="entry name" value="TPR_PSMD3_N"/>
</dbReference>
<feature type="compositionally biased region" description="Basic and acidic residues" evidence="3">
    <location>
        <begin position="135"/>
        <end position="154"/>
    </location>
</feature>
<reference evidence="5" key="1">
    <citation type="submission" date="2023-02" db="EMBL/GenBank/DDBJ databases">
        <title>Identification and recombinant expression of a fungal hydrolase from Papiliotrema laurentii that hydrolyzes apple cutin and clears colloidal polyester polyurethane.</title>
        <authorList>
            <consortium name="DOE Joint Genome Institute"/>
            <person name="Roman V.A."/>
            <person name="Bojanowski C."/>
            <person name="Crable B.R."/>
            <person name="Wagner D.N."/>
            <person name="Hung C.S."/>
            <person name="Nadeau L.J."/>
            <person name="Schratz L."/>
            <person name="Haridas S."/>
            <person name="Pangilinan J."/>
            <person name="Lipzen A."/>
            <person name="Na H."/>
            <person name="Yan M."/>
            <person name="Ng V."/>
            <person name="Grigoriev I.V."/>
            <person name="Spatafora J.W."/>
            <person name="Barlow D."/>
            <person name="Biffinger J."/>
            <person name="Kelley-Loughnane N."/>
            <person name="Varaljay V.A."/>
            <person name="Crookes-Goodson W.J."/>
        </authorList>
    </citation>
    <scope>NUCLEOTIDE SEQUENCE</scope>
    <source>
        <strain evidence="5">5307AH</strain>
    </source>
</reference>
<keyword evidence="2 5" id="KW-0647">Proteasome</keyword>
<evidence type="ECO:0000259" key="4">
    <source>
        <dbReference type="PROSITE" id="PS50250"/>
    </source>
</evidence>
<dbReference type="Pfam" id="PF08375">
    <property type="entry name" value="Rpn3_C"/>
    <property type="match status" value="1"/>
</dbReference>
<evidence type="ECO:0000256" key="3">
    <source>
        <dbReference type="SAM" id="MobiDB-lite"/>
    </source>
</evidence>
<dbReference type="AlphaFoldDB" id="A0AAD9FQR7"/>
<evidence type="ECO:0000256" key="1">
    <source>
        <dbReference type="ARBA" id="ARBA00007912"/>
    </source>
</evidence>
<evidence type="ECO:0000313" key="6">
    <source>
        <dbReference type="Proteomes" id="UP001182556"/>
    </source>
</evidence>
<keyword evidence="6" id="KW-1185">Reference proteome</keyword>
<dbReference type="Proteomes" id="UP001182556">
    <property type="component" value="Unassembled WGS sequence"/>
</dbReference>
<name>A0AAD9FQR7_PAPLA</name>
<dbReference type="SMART" id="SM00753">
    <property type="entry name" value="PAM"/>
    <property type="match status" value="1"/>
</dbReference>
<dbReference type="PANTHER" id="PTHR10758:SF2">
    <property type="entry name" value="26S PROTEASOME NON-ATPASE REGULATORY SUBUNIT 3"/>
    <property type="match status" value="1"/>
</dbReference>
<comment type="similarity">
    <text evidence="1">Belongs to the proteasome subunit S3 family.</text>
</comment>
<dbReference type="GO" id="GO:0008541">
    <property type="term" value="C:proteasome regulatory particle, lid subcomplex"/>
    <property type="evidence" value="ECO:0007669"/>
    <property type="project" value="TreeGrafter"/>
</dbReference>
<evidence type="ECO:0000313" key="5">
    <source>
        <dbReference type="EMBL" id="KAK1924447.1"/>
    </source>
</evidence>
<dbReference type="InterPro" id="IPR050756">
    <property type="entry name" value="CSN3"/>
</dbReference>